<proteinExistence type="predicted"/>
<dbReference type="AlphaFoldDB" id="A0AAV5TBI9"/>
<sequence>RITHTLYSIHYGLSAILTLSRSRHLSSLGVVHHVVLRGGHDRLQGGNGASVLGRSALGHAHVNHTLDEGLCEAGGGDLESLGESRSVRLAVRLHRLGLVEHLLVEGLELVLEGSADVGHGLVHGGAGFLESSLEGGEHAHGADVLVCGDKADDLLHKTRHDVLDGHLLEYVLTDHRDSLVEVVSEVAGDQVLELFLECSLLRGDSADEKENSQEFHAE</sequence>
<evidence type="ECO:0000313" key="2">
    <source>
        <dbReference type="Proteomes" id="UP001432027"/>
    </source>
</evidence>
<reference evidence="1" key="1">
    <citation type="submission" date="2023-10" db="EMBL/GenBank/DDBJ databases">
        <title>Genome assembly of Pristionchus species.</title>
        <authorList>
            <person name="Yoshida K."/>
            <person name="Sommer R.J."/>
        </authorList>
    </citation>
    <scope>NUCLEOTIDE SEQUENCE</scope>
    <source>
        <strain evidence="1">RS0144</strain>
    </source>
</reference>
<feature type="non-terminal residue" evidence="1">
    <location>
        <position position="218"/>
    </location>
</feature>
<comment type="caution">
    <text evidence="1">The sequence shown here is derived from an EMBL/GenBank/DDBJ whole genome shotgun (WGS) entry which is preliminary data.</text>
</comment>
<protein>
    <recommendedName>
        <fullName evidence="3">Ribosomal protein</fullName>
    </recommendedName>
</protein>
<keyword evidence="2" id="KW-1185">Reference proteome</keyword>
<dbReference type="Proteomes" id="UP001432027">
    <property type="component" value="Unassembled WGS sequence"/>
</dbReference>
<organism evidence="1 2">
    <name type="scientific">Pristionchus entomophagus</name>
    <dbReference type="NCBI Taxonomy" id="358040"/>
    <lineage>
        <taxon>Eukaryota</taxon>
        <taxon>Metazoa</taxon>
        <taxon>Ecdysozoa</taxon>
        <taxon>Nematoda</taxon>
        <taxon>Chromadorea</taxon>
        <taxon>Rhabditida</taxon>
        <taxon>Rhabditina</taxon>
        <taxon>Diplogasteromorpha</taxon>
        <taxon>Diplogasteroidea</taxon>
        <taxon>Neodiplogasteridae</taxon>
        <taxon>Pristionchus</taxon>
    </lineage>
</organism>
<name>A0AAV5TBI9_9BILA</name>
<gene>
    <name evidence="1" type="ORF">PENTCL1PPCAC_14834</name>
</gene>
<evidence type="ECO:0008006" key="3">
    <source>
        <dbReference type="Google" id="ProtNLM"/>
    </source>
</evidence>
<evidence type="ECO:0000313" key="1">
    <source>
        <dbReference type="EMBL" id="GMS92659.1"/>
    </source>
</evidence>
<dbReference type="EMBL" id="BTSX01000004">
    <property type="protein sequence ID" value="GMS92659.1"/>
    <property type="molecule type" value="Genomic_DNA"/>
</dbReference>
<feature type="non-terminal residue" evidence="1">
    <location>
        <position position="1"/>
    </location>
</feature>
<accession>A0AAV5TBI9</accession>